<dbReference type="Gene3D" id="3.40.50.1460">
    <property type="match status" value="1"/>
</dbReference>
<dbReference type="OrthoDB" id="2546654at2"/>
<dbReference type="Gene3D" id="3.40.50.1110">
    <property type="entry name" value="SGNH hydrolase"/>
    <property type="match status" value="1"/>
</dbReference>
<dbReference type="Pfam" id="PF00656">
    <property type="entry name" value="Peptidase_C14"/>
    <property type="match status" value="1"/>
</dbReference>
<dbReference type="GO" id="GO:0005737">
    <property type="term" value="C:cytoplasm"/>
    <property type="evidence" value="ECO:0007669"/>
    <property type="project" value="TreeGrafter"/>
</dbReference>
<feature type="domain" description="Peptidase C14 caspase" evidence="1">
    <location>
        <begin position="323"/>
        <end position="591"/>
    </location>
</feature>
<evidence type="ECO:0000259" key="2">
    <source>
        <dbReference type="Pfam" id="PF01510"/>
    </source>
</evidence>
<dbReference type="InterPro" id="IPR050452">
    <property type="entry name" value="Metacaspase"/>
</dbReference>
<dbReference type="InterPro" id="IPR029030">
    <property type="entry name" value="Caspase-like_dom_sf"/>
</dbReference>
<dbReference type="SUPFAM" id="SSF52129">
    <property type="entry name" value="Caspase-like"/>
    <property type="match status" value="1"/>
</dbReference>
<dbReference type="InterPro" id="IPR002502">
    <property type="entry name" value="Amidase_domain"/>
</dbReference>
<feature type="domain" description="SGNH hydrolase-type esterase" evidence="3">
    <location>
        <begin position="1090"/>
        <end position="1266"/>
    </location>
</feature>
<dbReference type="PANTHER" id="PTHR48104">
    <property type="entry name" value="METACASPASE-4"/>
    <property type="match status" value="1"/>
</dbReference>
<dbReference type="InterPro" id="IPR011600">
    <property type="entry name" value="Pept_C14_caspase"/>
</dbReference>
<dbReference type="Pfam" id="PF13472">
    <property type="entry name" value="Lipase_GDSL_2"/>
    <property type="match status" value="1"/>
</dbReference>
<evidence type="ECO:0000313" key="5">
    <source>
        <dbReference type="Proteomes" id="UP000251993"/>
    </source>
</evidence>
<feature type="domain" description="N-acetylmuramoyl-L-alanine amidase" evidence="2">
    <location>
        <begin position="59"/>
        <end position="245"/>
    </location>
</feature>
<dbReference type="InterPro" id="IPR036505">
    <property type="entry name" value="Amidase/PGRP_sf"/>
</dbReference>
<name>A0A344TGG2_9BACT</name>
<dbReference type="SUPFAM" id="SSF52266">
    <property type="entry name" value="SGNH hydrolase"/>
    <property type="match status" value="1"/>
</dbReference>
<dbReference type="KEGG" id="run:DR864_08290"/>
<evidence type="ECO:0008006" key="6">
    <source>
        <dbReference type="Google" id="ProtNLM"/>
    </source>
</evidence>
<accession>A0A344TGG2</accession>
<dbReference type="CDD" id="cd06583">
    <property type="entry name" value="PGRP"/>
    <property type="match status" value="1"/>
</dbReference>
<reference evidence="4 5" key="1">
    <citation type="submission" date="2018-07" db="EMBL/GenBank/DDBJ databases">
        <title>Genome sequencing of Runella.</title>
        <authorList>
            <person name="Baek M.-G."/>
            <person name="Yi H."/>
        </authorList>
    </citation>
    <scope>NUCLEOTIDE SEQUENCE [LARGE SCALE GENOMIC DNA]</scope>
    <source>
        <strain evidence="4 5">HYN0085</strain>
    </source>
</reference>
<dbReference type="GO" id="GO:0009253">
    <property type="term" value="P:peptidoglycan catabolic process"/>
    <property type="evidence" value="ECO:0007669"/>
    <property type="project" value="InterPro"/>
</dbReference>
<dbReference type="PANTHER" id="PTHR48104:SF30">
    <property type="entry name" value="METACASPASE-1"/>
    <property type="match status" value="1"/>
</dbReference>
<dbReference type="RefSeq" id="WP_114066518.1">
    <property type="nucleotide sequence ID" value="NZ_CP030850.1"/>
</dbReference>
<proteinExistence type="predicted"/>
<dbReference type="InterPro" id="IPR036514">
    <property type="entry name" value="SGNH_hydro_sf"/>
</dbReference>
<dbReference type="GO" id="GO:0016788">
    <property type="term" value="F:hydrolase activity, acting on ester bonds"/>
    <property type="evidence" value="ECO:0007669"/>
    <property type="project" value="UniProtKB-ARBA"/>
</dbReference>
<dbReference type="GO" id="GO:0004197">
    <property type="term" value="F:cysteine-type endopeptidase activity"/>
    <property type="evidence" value="ECO:0007669"/>
    <property type="project" value="InterPro"/>
</dbReference>
<keyword evidence="5" id="KW-1185">Reference proteome</keyword>
<dbReference type="Pfam" id="PF01510">
    <property type="entry name" value="Amidase_2"/>
    <property type="match status" value="1"/>
</dbReference>
<dbReference type="SUPFAM" id="SSF55846">
    <property type="entry name" value="N-acetylmuramoyl-L-alanine amidase-like"/>
    <property type="match status" value="1"/>
</dbReference>
<dbReference type="Gene3D" id="3.40.80.10">
    <property type="entry name" value="Peptidoglycan recognition protein-like"/>
    <property type="match status" value="1"/>
</dbReference>
<dbReference type="GO" id="GO:0008745">
    <property type="term" value="F:N-acetylmuramoyl-L-alanine amidase activity"/>
    <property type="evidence" value="ECO:0007669"/>
    <property type="project" value="InterPro"/>
</dbReference>
<evidence type="ECO:0000313" key="4">
    <source>
        <dbReference type="EMBL" id="AXE17733.1"/>
    </source>
</evidence>
<dbReference type="EMBL" id="CP030850">
    <property type="protein sequence ID" value="AXE17733.1"/>
    <property type="molecule type" value="Genomic_DNA"/>
</dbReference>
<dbReference type="InterPro" id="IPR013830">
    <property type="entry name" value="SGNH_hydro"/>
</dbReference>
<dbReference type="CDD" id="cd00229">
    <property type="entry name" value="SGNH_hydrolase"/>
    <property type="match status" value="1"/>
</dbReference>
<evidence type="ECO:0000259" key="3">
    <source>
        <dbReference type="Pfam" id="PF13472"/>
    </source>
</evidence>
<evidence type="ECO:0000259" key="1">
    <source>
        <dbReference type="Pfam" id="PF00656"/>
    </source>
</evidence>
<sequence>MRYDTLASDEANFKNQTGYTFTPFALPVVDEDLTLRGVLCKPKNRTGYFNTPEPPPTKQQIVLHFTAGNLSGGMSALTTQDRHVSVAFVLARDGTIYQLFPSKYWSGHIGAGIGNAGTNNARDKVTIGIEIVNYGYLVERNGNLETIYSRTPENPNRVDLFCPLSQTEAYQKLNTPFRDQRYYASYTPQQYDSLVILLRFLTKKYNIPRQFLDESKRYLPTQDVVSFKGIVSHVNYRTSGKWDIGPAFDWTQVITGVQAAAYQPVFIKKEALEWEETGDTLFSEEAIENQMAVPKGIEVAPPEDFSSNFNDEEDKGTPKPNLYALLVGINAYEDRVVLEKRVIFPRLRGCVNDAQKMRQYLENETAFGSKNITLLTDQKATKAEVVKAFLALGKAKKDDVVLFYYSGHGTQEKADTSVWTEESDGKHECLVCYYDGQHKDDYLLADKELRYLIQQVSKTKAHVVILSDCCHSGDNTRNQAILKATYDEVIERRVPFVFPQRDWKNFIFSKSLKAADFKGKHVDKILPPGAHVSLSACESDETAVEVGGEGIFTKYLLKTLEASGGQLTYYALHGRVKQMLNNAFEQTPIMYIPAAYRKKLSYTNVFNKPDSGEAGTYADILRDGGGNWVLQRGAIHGMGQNTKSITVKDGAKTYEAKVKSIEVDTTVLAFDNVTSAKLDTAKTYKGYVEGLMSHQLKIHLHNEDNILTDSQLLTEKLLTEIPNQVKLETEEKNADYTLSLRNGYAVLTRPLDTFRPLVEPIVLDSEAFAFQLVKDFKHLSNWHFLKNLRNDSALVNPLKIEITDANGQPIAINQNTVELHYELKNNKWQGGVSVKVTNQSGQKLYFCCVYLDTRFGASLELLDPTVTPLDPGASTQLSYKGNTTIPMFLESFVRLYNWPQNVEYLQFIVSTSDLSNVEELNLESLPTPFTLKKRATMRSLGLGEEESDKSHASAWTTQQLKLEFVNPEYNTVRESELEAMLEDENLAEYALGNYFNVETKLNLQPDYQLKPDVQLRNADAHLDEKGFIKDGLLNVANKAARTVRNTKYRIMRLRFPNMPKIVSEGDSWFQHPLVIDTIDHLSKTYAIFCVAAAGDTLKNYDFEGEWLEAIEDKKPTFFLISGGGNDVLGEQFRDHIKQGPHATGLPAQAYIEHSLIQELDDLKKVYRKMFTELFAVRPDIHVLCHGYDYIIPLETTKKGWLGRYMIEKGITEQKDRKAVITYIIDEFNSRLQDVAAEFSNVHYINARGLVHDDQWYDEIHPNKFGFQTVAGRFMEKIDNLLTNTIPGN</sequence>
<dbReference type="GO" id="GO:0006508">
    <property type="term" value="P:proteolysis"/>
    <property type="evidence" value="ECO:0007669"/>
    <property type="project" value="InterPro"/>
</dbReference>
<dbReference type="Proteomes" id="UP000251993">
    <property type="component" value="Chromosome"/>
</dbReference>
<gene>
    <name evidence="4" type="ORF">DR864_08290</name>
</gene>
<organism evidence="4 5">
    <name type="scientific">Runella rosea</name>
    <dbReference type="NCBI Taxonomy" id="2259595"/>
    <lineage>
        <taxon>Bacteria</taxon>
        <taxon>Pseudomonadati</taxon>
        <taxon>Bacteroidota</taxon>
        <taxon>Cytophagia</taxon>
        <taxon>Cytophagales</taxon>
        <taxon>Spirosomataceae</taxon>
        <taxon>Runella</taxon>
    </lineage>
</organism>
<protein>
    <recommendedName>
        <fullName evidence="6">N-acetylmuramoyl-L-alanine amidase</fullName>
    </recommendedName>
</protein>